<dbReference type="RefSeq" id="WP_159409775.1">
    <property type="nucleotide sequence ID" value="NZ_CP026115.2"/>
</dbReference>
<proteinExistence type="predicted"/>
<reference evidence="1 2" key="1">
    <citation type="submission" date="2020-02" db="EMBL/GenBank/DDBJ databases">
        <title>Pseudomonas Putida W5 Complete Genome Assembly.</title>
        <authorList>
            <person name="Yuan Z.-C."/>
            <person name="Shaw G.A."/>
            <person name="Cusano A.D."/>
            <person name="Caddey B.J."/>
            <person name="Weselowski B.J."/>
        </authorList>
    </citation>
    <scope>NUCLEOTIDE SEQUENCE [LARGE SCALE GENOMIC DNA]</scope>
    <source>
        <strain evidence="1 2">W5</strain>
    </source>
</reference>
<dbReference type="Proteomes" id="UP000464480">
    <property type="component" value="Chromosome"/>
</dbReference>
<dbReference type="AlphaFoldDB" id="A0A6I6XYR7"/>
<evidence type="ECO:0000313" key="2">
    <source>
        <dbReference type="Proteomes" id="UP000464480"/>
    </source>
</evidence>
<evidence type="ECO:0000313" key="1">
    <source>
        <dbReference type="EMBL" id="QHG64387.1"/>
    </source>
</evidence>
<gene>
    <name evidence="1" type="ORF">C2H86_08170</name>
</gene>
<organism evidence="1 2">
    <name type="scientific">Pseudomonas putida</name>
    <name type="common">Arthrobacter siderocapsulatus</name>
    <dbReference type="NCBI Taxonomy" id="303"/>
    <lineage>
        <taxon>Bacteria</taxon>
        <taxon>Pseudomonadati</taxon>
        <taxon>Pseudomonadota</taxon>
        <taxon>Gammaproteobacteria</taxon>
        <taxon>Pseudomonadales</taxon>
        <taxon>Pseudomonadaceae</taxon>
        <taxon>Pseudomonas</taxon>
    </lineage>
</organism>
<accession>A0A6I6XYR7</accession>
<protein>
    <submittedName>
        <fullName evidence="1">Uncharacterized protein</fullName>
    </submittedName>
</protein>
<sequence>MQTRFVIVPAVPIEKESFQSGSRFYAATISGGFDIYDNQEKLRLKPSYPTRSLAEAARVKLNDECRNPDERFPFLRVECPVMEP</sequence>
<dbReference type="EMBL" id="CP026115">
    <property type="protein sequence ID" value="QHG64387.1"/>
    <property type="molecule type" value="Genomic_DNA"/>
</dbReference>
<name>A0A6I6XYR7_PSEPU</name>